<dbReference type="Pfam" id="PF02875">
    <property type="entry name" value="Mur_ligase_C"/>
    <property type="match status" value="1"/>
</dbReference>
<feature type="domain" description="Mur ligase C-terminal" evidence="21">
    <location>
        <begin position="281"/>
        <end position="398"/>
    </location>
</feature>
<name>A0ABP3YA32_9FLAO</name>
<dbReference type="InterPro" id="IPR004101">
    <property type="entry name" value="Mur_ligase_C"/>
</dbReference>
<dbReference type="EC" id="6.3.2.17" evidence="6"/>
<comment type="catalytic activity">
    <reaction evidence="20">
        <text>7,8-dihydropteroate + L-glutamate + ATP = 7,8-dihydrofolate + ADP + phosphate + H(+)</text>
        <dbReference type="Rhea" id="RHEA:23584"/>
        <dbReference type="ChEBI" id="CHEBI:15378"/>
        <dbReference type="ChEBI" id="CHEBI:17839"/>
        <dbReference type="ChEBI" id="CHEBI:29985"/>
        <dbReference type="ChEBI" id="CHEBI:30616"/>
        <dbReference type="ChEBI" id="CHEBI:43474"/>
        <dbReference type="ChEBI" id="CHEBI:57451"/>
        <dbReference type="ChEBI" id="CHEBI:456216"/>
        <dbReference type="EC" id="6.3.2.12"/>
    </reaction>
</comment>
<keyword evidence="8" id="KW-0436">Ligase</keyword>
<evidence type="ECO:0000256" key="7">
    <source>
        <dbReference type="ARBA" id="ARBA00019357"/>
    </source>
</evidence>
<evidence type="ECO:0000256" key="15">
    <source>
        <dbReference type="ARBA" id="ARBA00030592"/>
    </source>
</evidence>
<dbReference type="Pfam" id="PF08245">
    <property type="entry name" value="Mur_ligase_M"/>
    <property type="match status" value="1"/>
</dbReference>
<evidence type="ECO:0000256" key="5">
    <source>
        <dbReference type="ARBA" id="ARBA00013023"/>
    </source>
</evidence>
<dbReference type="InterPro" id="IPR036615">
    <property type="entry name" value="Mur_ligase_C_dom_sf"/>
</dbReference>
<dbReference type="PROSITE" id="PS01011">
    <property type="entry name" value="FOLYLPOLYGLU_SYNT_1"/>
    <property type="match status" value="1"/>
</dbReference>
<dbReference type="InterPro" id="IPR018109">
    <property type="entry name" value="Folylpolyglutamate_synth_CS"/>
</dbReference>
<evidence type="ECO:0000313" key="23">
    <source>
        <dbReference type="EMBL" id="GAA0876512.1"/>
    </source>
</evidence>
<evidence type="ECO:0000256" key="19">
    <source>
        <dbReference type="ARBA" id="ARBA00049035"/>
    </source>
</evidence>
<evidence type="ECO:0000256" key="9">
    <source>
        <dbReference type="ARBA" id="ARBA00022723"/>
    </source>
</evidence>
<comment type="caution">
    <text evidence="23">The sequence shown here is derived from an EMBL/GenBank/DDBJ whole genome shotgun (WGS) entry which is preliminary data.</text>
</comment>
<reference evidence="24" key="1">
    <citation type="journal article" date="2019" name="Int. J. Syst. Evol. Microbiol.">
        <title>The Global Catalogue of Microorganisms (GCM) 10K type strain sequencing project: providing services to taxonomists for standard genome sequencing and annotation.</title>
        <authorList>
            <consortium name="The Broad Institute Genomics Platform"/>
            <consortium name="The Broad Institute Genome Sequencing Center for Infectious Disease"/>
            <person name="Wu L."/>
            <person name="Ma J."/>
        </authorList>
    </citation>
    <scope>NUCLEOTIDE SEQUENCE [LARGE SCALE GENOMIC DNA]</scope>
    <source>
        <strain evidence="24">JCM 16083</strain>
    </source>
</reference>
<dbReference type="PANTHER" id="PTHR11136">
    <property type="entry name" value="FOLYLPOLYGLUTAMATE SYNTHASE-RELATED"/>
    <property type="match status" value="1"/>
</dbReference>
<evidence type="ECO:0000256" key="2">
    <source>
        <dbReference type="ARBA" id="ARBA00004799"/>
    </source>
</evidence>
<dbReference type="PANTHER" id="PTHR11136:SF0">
    <property type="entry name" value="DIHYDROFOLATE SYNTHETASE-RELATED"/>
    <property type="match status" value="1"/>
</dbReference>
<keyword evidence="13" id="KW-0289">Folate biosynthesis</keyword>
<organism evidence="23 24">
    <name type="scientific">Wandonia haliotis</name>
    <dbReference type="NCBI Taxonomy" id="574963"/>
    <lineage>
        <taxon>Bacteria</taxon>
        <taxon>Pseudomonadati</taxon>
        <taxon>Bacteroidota</taxon>
        <taxon>Flavobacteriia</taxon>
        <taxon>Flavobacteriales</taxon>
        <taxon>Crocinitomicaceae</taxon>
        <taxon>Wandonia</taxon>
    </lineage>
</organism>
<dbReference type="InterPro" id="IPR013221">
    <property type="entry name" value="Mur_ligase_cen"/>
</dbReference>
<comment type="similarity">
    <text evidence="4">Belongs to the folylpolyglutamate synthase family.</text>
</comment>
<comment type="function">
    <text evidence="1">Functions in two distinct reactions of the de novo folate biosynthetic pathway. Catalyzes the addition of a glutamate residue to dihydropteroate (7,8-dihydropteroate or H2Pte) to form dihydrofolate (7,8-dihydrofolate monoglutamate or H2Pte-Glu). Also catalyzes successive additions of L-glutamate to tetrahydrofolate or 10-formyltetrahydrofolate or 5,10-methylenetetrahydrofolate, leading to folylpolyglutamate derivatives.</text>
</comment>
<keyword evidence="24" id="KW-1185">Reference proteome</keyword>
<evidence type="ECO:0000313" key="24">
    <source>
        <dbReference type="Proteomes" id="UP001501126"/>
    </source>
</evidence>
<evidence type="ECO:0000256" key="13">
    <source>
        <dbReference type="ARBA" id="ARBA00022909"/>
    </source>
</evidence>
<comment type="catalytic activity">
    <reaction evidence="18">
        <text>10-formyltetrahydrofolyl-(gamma-L-Glu)(n) + L-glutamate + ATP = 10-formyltetrahydrofolyl-(gamma-L-Glu)(n+1) + ADP + phosphate + H(+)</text>
        <dbReference type="Rhea" id="RHEA:51904"/>
        <dbReference type="Rhea" id="RHEA-COMP:13088"/>
        <dbReference type="Rhea" id="RHEA-COMP:14300"/>
        <dbReference type="ChEBI" id="CHEBI:15378"/>
        <dbReference type="ChEBI" id="CHEBI:29985"/>
        <dbReference type="ChEBI" id="CHEBI:30616"/>
        <dbReference type="ChEBI" id="CHEBI:43474"/>
        <dbReference type="ChEBI" id="CHEBI:134413"/>
        <dbReference type="ChEBI" id="CHEBI:456216"/>
        <dbReference type="EC" id="6.3.2.17"/>
    </reaction>
</comment>
<dbReference type="Proteomes" id="UP001501126">
    <property type="component" value="Unassembled WGS sequence"/>
</dbReference>
<dbReference type="InterPro" id="IPR036565">
    <property type="entry name" value="Mur-like_cat_sf"/>
</dbReference>
<comment type="pathway">
    <text evidence="2">Cofactor biosynthesis; tetrahydrofolate biosynthesis; 7,8-dihydrofolate from 2-amino-4-hydroxy-6-hydroxymethyl-7,8-dihydropteridine diphosphate and 4-aminobenzoate: step 2/2.</text>
</comment>
<evidence type="ECO:0000256" key="1">
    <source>
        <dbReference type="ARBA" id="ARBA00002714"/>
    </source>
</evidence>
<dbReference type="NCBIfam" id="TIGR01499">
    <property type="entry name" value="folC"/>
    <property type="match status" value="1"/>
</dbReference>
<evidence type="ECO:0000256" key="10">
    <source>
        <dbReference type="ARBA" id="ARBA00022741"/>
    </source>
</evidence>
<keyword evidence="12" id="KW-0460">Magnesium</keyword>
<evidence type="ECO:0000259" key="22">
    <source>
        <dbReference type="Pfam" id="PF08245"/>
    </source>
</evidence>
<dbReference type="EC" id="6.3.2.12" evidence="5"/>
<dbReference type="InterPro" id="IPR001645">
    <property type="entry name" value="Folylpolyglutamate_synth"/>
</dbReference>
<evidence type="ECO:0000256" key="16">
    <source>
        <dbReference type="ARBA" id="ARBA00032510"/>
    </source>
</evidence>
<evidence type="ECO:0000256" key="8">
    <source>
        <dbReference type="ARBA" id="ARBA00022598"/>
    </source>
</evidence>
<gene>
    <name evidence="23" type="ORF">GCM10009118_29220</name>
</gene>
<evidence type="ECO:0000256" key="4">
    <source>
        <dbReference type="ARBA" id="ARBA00008276"/>
    </source>
</evidence>
<keyword evidence="11" id="KW-0067">ATP-binding</keyword>
<sequence>MKTYEETTEWLFEQFPSYQNQGAGAYKPDLHTISKLLKALGNPHSGLQCIHVAGTNGKGSTSHMIASILMELGYKVGVFSSPHLKDFRERIRINGSMIPQTAVVNWVNHKLPTLNLDYSPSFFELSFAIAVDYFNEQNCDFCILEAGMGGRLDATNIISPLVSVITNIGLDHKQFLGNTRKEIAREKAGIIKPGVPVVIYEKDEETQEVFESVAKEKNSTIYWVQQGVSYKTDLPGIFQQANAATAVATILELEKVNSITSAQKAIQQGLQKVKINTSFQGRMEKLSDAPQTFLDGAHNIEGIKALLENFQDLKDTSLHIIYGASNDKELENIFTLFPENSYLYFTSFANPRSFLVEELQERSEHLLQKRTFFSNPLEALKSAQTTAKEKDTILIFGSLFLVSDFF</sequence>
<dbReference type="SUPFAM" id="SSF53623">
    <property type="entry name" value="MurD-like peptide ligases, catalytic domain"/>
    <property type="match status" value="1"/>
</dbReference>
<evidence type="ECO:0000256" key="17">
    <source>
        <dbReference type="ARBA" id="ARBA00047493"/>
    </source>
</evidence>
<evidence type="ECO:0000256" key="6">
    <source>
        <dbReference type="ARBA" id="ARBA00013025"/>
    </source>
</evidence>
<dbReference type="SUPFAM" id="SSF53244">
    <property type="entry name" value="MurD-like peptide ligases, peptide-binding domain"/>
    <property type="match status" value="1"/>
</dbReference>
<dbReference type="RefSeq" id="WP_343789496.1">
    <property type="nucleotide sequence ID" value="NZ_BAAAFH010000022.1"/>
</dbReference>
<evidence type="ECO:0000256" key="11">
    <source>
        <dbReference type="ARBA" id="ARBA00022840"/>
    </source>
</evidence>
<evidence type="ECO:0000259" key="21">
    <source>
        <dbReference type="Pfam" id="PF02875"/>
    </source>
</evidence>
<comment type="catalytic activity">
    <reaction evidence="19">
        <text>(6R)-5,10-methylenetetrahydrofolyl-(gamma-L-Glu)(n) + L-glutamate + ATP = (6R)-5,10-methylenetetrahydrofolyl-(gamma-L-Glu)(n+1) + ADP + phosphate + H(+)</text>
        <dbReference type="Rhea" id="RHEA:51912"/>
        <dbReference type="Rhea" id="RHEA-COMP:13257"/>
        <dbReference type="Rhea" id="RHEA-COMP:13258"/>
        <dbReference type="ChEBI" id="CHEBI:15378"/>
        <dbReference type="ChEBI" id="CHEBI:29985"/>
        <dbReference type="ChEBI" id="CHEBI:30616"/>
        <dbReference type="ChEBI" id="CHEBI:43474"/>
        <dbReference type="ChEBI" id="CHEBI:136572"/>
        <dbReference type="ChEBI" id="CHEBI:456216"/>
        <dbReference type="EC" id="6.3.2.17"/>
    </reaction>
</comment>
<comment type="catalytic activity">
    <reaction evidence="17">
        <text>(6S)-5,6,7,8-tetrahydrofolyl-(gamma-L-Glu)(n) + L-glutamate + ATP = (6S)-5,6,7,8-tetrahydrofolyl-(gamma-L-Glu)(n+1) + ADP + phosphate + H(+)</text>
        <dbReference type="Rhea" id="RHEA:10580"/>
        <dbReference type="Rhea" id="RHEA-COMP:14738"/>
        <dbReference type="Rhea" id="RHEA-COMP:14740"/>
        <dbReference type="ChEBI" id="CHEBI:15378"/>
        <dbReference type="ChEBI" id="CHEBI:29985"/>
        <dbReference type="ChEBI" id="CHEBI:30616"/>
        <dbReference type="ChEBI" id="CHEBI:43474"/>
        <dbReference type="ChEBI" id="CHEBI:141005"/>
        <dbReference type="ChEBI" id="CHEBI:456216"/>
        <dbReference type="EC" id="6.3.2.17"/>
    </reaction>
</comment>
<keyword evidence="10" id="KW-0547">Nucleotide-binding</keyword>
<evidence type="ECO:0000256" key="18">
    <source>
        <dbReference type="ARBA" id="ARBA00047808"/>
    </source>
</evidence>
<protein>
    <recommendedName>
        <fullName evidence="7">Dihydrofolate synthase/folylpolyglutamate synthase</fullName>
        <ecNumber evidence="5">6.3.2.12</ecNumber>
        <ecNumber evidence="6">6.3.2.17</ecNumber>
    </recommendedName>
    <alternativeName>
        <fullName evidence="16">Folylpoly-gamma-glutamate synthetase-dihydrofolate synthetase</fullName>
    </alternativeName>
    <alternativeName>
        <fullName evidence="14">Folylpolyglutamate synthetase</fullName>
    </alternativeName>
    <alternativeName>
        <fullName evidence="15">Tetrahydrofolylpolyglutamate synthase</fullName>
    </alternativeName>
</protein>
<dbReference type="PROSITE" id="PS01012">
    <property type="entry name" value="FOLYLPOLYGLU_SYNT_2"/>
    <property type="match status" value="1"/>
</dbReference>
<evidence type="ECO:0000256" key="14">
    <source>
        <dbReference type="ARBA" id="ARBA00030048"/>
    </source>
</evidence>
<feature type="domain" description="Mur ligase central" evidence="22">
    <location>
        <begin position="52"/>
        <end position="221"/>
    </location>
</feature>
<keyword evidence="9" id="KW-0479">Metal-binding</keyword>
<accession>A0ABP3YA32</accession>
<evidence type="ECO:0000256" key="20">
    <source>
        <dbReference type="ARBA" id="ARBA00049161"/>
    </source>
</evidence>
<evidence type="ECO:0000256" key="3">
    <source>
        <dbReference type="ARBA" id="ARBA00005150"/>
    </source>
</evidence>
<dbReference type="EMBL" id="BAAAFH010000022">
    <property type="protein sequence ID" value="GAA0876512.1"/>
    <property type="molecule type" value="Genomic_DNA"/>
</dbReference>
<dbReference type="PIRSF" id="PIRSF001563">
    <property type="entry name" value="Folylpolyglu_synth"/>
    <property type="match status" value="1"/>
</dbReference>
<comment type="pathway">
    <text evidence="3">Cofactor biosynthesis; tetrahydrofolylpolyglutamate biosynthesis.</text>
</comment>
<dbReference type="Gene3D" id="3.40.1190.10">
    <property type="entry name" value="Mur-like, catalytic domain"/>
    <property type="match status" value="1"/>
</dbReference>
<evidence type="ECO:0000256" key="12">
    <source>
        <dbReference type="ARBA" id="ARBA00022842"/>
    </source>
</evidence>
<proteinExistence type="inferred from homology"/>
<dbReference type="Gene3D" id="3.90.190.20">
    <property type="entry name" value="Mur ligase, C-terminal domain"/>
    <property type="match status" value="1"/>
</dbReference>